<reference evidence="1" key="1">
    <citation type="submission" date="2016-04" db="EMBL/GenBank/DDBJ databases">
        <authorList>
            <person name="Evans L.H."/>
            <person name="Alamgir A."/>
            <person name="Owens N."/>
            <person name="Weber N.D."/>
            <person name="Virtaneva K."/>
            <person name="Barbian K."/>
            <person name="Babar A."/>
            <person name="Rosenke K."/>
        </authorList>
    </citation>
    <scope>NUCLEOTIDE SEQUENCE</scope>
    <source>
        <strain evidence="1">Nono1</strain>
    </source>
</reference>
<dbReference type="EMBL" id="LT559118">
    <property type="protein sequence ID" value="SBO90575.1"/>
    <property type="molecule type" value="Genomic_DNA"/>
</dbReference>
<name>A0A1M4DVJ9_9ACTN</name>
<accession>A0A1M4DVJ9</accession>
<gene>
    <name evidence="1" type="ORF">BN4615_P89</name>
</gene>
<dbReference type="AlphaFoldDB" id="A0A1M4DVJ9"/>
<proteinExistence type="predicted"/>
<organism evidence="1">
    <name type="scientific">Nonomuraea gerenzanensis</name>
    <dbReference type="NCBI Taxonomy" id="93944"/>
    <lineage>
        <taxon>Bacteria</taxon>
        <taxon>Bacillati</taxon>
        <taxon>Actinomycetota</taxon>
        <taxon>Actinomycetes</taxon>
        <taxon>Streptosporangiales</taxon>
        <taxon>Streptosporangiaceae</taxon>
        <taxon>Nonomuraea</taxon>
    </lineage>
</organism>
<protein>
    <submittedName>
        <fullName evidence="1">Uncharacterized protein</fullName>
    </submittedName>
</protein>
<sequence>MFWPEAAEALPPRPEHWKTAHVMKGSEAPKWNVRRPADGAEEYQVFREETFVGYVEALDGGELLAHVVTESGHEHQEGVRYSSLRFRTAPDVFRDLIEATRVIQEWAGYPGNYWADKI</sequence>
<evidence type="ECO:0000313" key="1">
    <source>
        <dbReference type="EMBL" id="SBO90575.1"/>
    </source>
</evidence>